<feature type="transmembrane region" description="Helical" evidence="2">
    <location>
        <begin position="456"/>
        <end position="478"/>
    </location>
</feature>
<dbReference type="InterPro" id="IPR052196">
    <property type="entry name" value="Bact_Kbp"/>
</dbReference>
<feature type="compositionally biased region" description="Pro residues" evidence="1">
    <location>
        <begin position="326"/>
        <end position="348"/>
    </location>
</feature>
<feature type="transmembrane region" description="Helical" evidence="2">
    <location>
        <begin position="67"/>
        <end position="90"/>
    </location>
</feature>
<evidence type="ECO:0000313" key="5">
    <source>
        <dbReference type="Proteomes" id="UP001596523"/>
    </source>
</evidence>
<dbReference type="PANTHER" id="PTHR34700:SF4">
    <property type="entry name" value="PHAGE-LIKE ELEMENT PBSX PROTEIN XKDP"/>
    <property type="match status" value="1"/>
</dbReference>
<keyword evidence="2" id="KW-0472">Membrane</keyword>
<dbReference type="RefSeq" id="WP_381837418.1">
    <property type="nucleotide sequence ID" value="NZ_JBHTCF010000018.1"/>
</dbReference>
<dbReference type="InterPro" id="IPR018392">
    <property type="entry name" value="LysM"/>
</dbReference>
<feature type="compositionally biased region" description="Polar residues" evidence="1">
    <location>
        <begin position="355"/>
        <end position="366"/>
    </location>
</feature>
<accession>A0ABW2JSJ7</accession>
<dbReference type="CDD" id="cd00118">
    <property type="entry name" value="LysM"/>
    <property type="match status" value="1"/>
</dbReference>
<keyword evidence="5" id="KW-1185">Reference proteome</keyword>
<protein>
    <recommendedName>
        <fullName evidence="3">Bacterial transcriptional activator domain-containing protein</fullName>
    </recommendedName>
</protein>
<evidence type="ECO:0000259" key="3">
    <source>
        <dbReference type="SMART" id="SM01043"/>
    </source>
</evidence>
<dbReference type="EMBL" id="JBHTCF010000018">
    <property type="protein sequence ID" value="MFC7308953.1"/>
    <property type="molecule type" value="Genomic_DNA"/>
</dbReference>
<sequence>MPSPRHSPASAPPRLLAVPRATTSLLVLITAMGGVPWLLLKASLAVWPSGVDGLSHLFTRSDTTNVALLALAVIGWIAWAAFTLSVLLEIPAQLRGRRAPKLPGLHLSQRTAATLVGSILLLFTTTTALASATPSQAVTATAPQLPQHEGDSTLAPSQTAPAEQEQSSGQTTYTVLDTRPAESLWSIAEKLYGHGALYTKIAQANEGRTMTDGTRFDTNTPLQPGWTLLLPDDLDANDAGLAAQHAAEAQPLPLPRSAPDGAEDGAASSRMVEEGDNLWRIAKEELGDGRRYMEIFEENRGQQQPGGRTFTNPRLIIPGQELRIPPTTPPPQQPEAPEQPAPPPPGVPPEDSDSGETTPPSSPGDNSSARPAPPTPAPTASGSQSDPAKSPAPSSSSSADTDEPEDEESHGGAVPPASGSEAASPNASRPADHPSIPTPAASVPAEDAPSSSSSAFSLRTVAGAFALLAAAVTGALALRRLLQRRRRKPGETIAITGESSQAEAQLAAAAEPAAAQLLDVALRTLARRAAELGAELPALRAARITPRSVQVLPVDTGLEAMAPFDGPPKDGWWSLAPDAELASSEEAEQVRAPFPGLATLGAMQDGSLVLLNLPQVKVILLNGEATDVEAVCTSLALELGMSPWATDAEIVTVGFGADLPRLMPTARITHMRQADHAVRDLAERLLAAHQLPDEAHQPYLVCVTSLEANAAWLLAEAVDSATHVPVAVIAPAEGITHLFPDAEILDASADRPQHVDSLDLPLTLQRLEQSAYQQIVTALTAANEPPTPPDGAWEHVPDEPATLDGLVKSDGSEAPLPRVATEPAAAKPAVKVTVVNSNAGTGVTDVSGVYPALLSAATDPAGLRPVPDGDTAPAPSPDTPKGPEHLRKPPDMEAEAAEPAVESAESTHGAAAAPEAHGPEIKVLGPVEVTGVESSGHGAKISQLAALLYLKPDRDGDQVCADMDPITPWERSTLNSRMQQLRSRLGTDPDGNTYVPRRTAKDEPYRISPKLRCDWYRFQQLAEHGLTAGAHGLTDLEEALGLVRARPFGPRPLPWAQPLQQEMTVRITDVAHTVATWRTTAGTYQDLAAARQAITIGLEVDEGAEILYRDWMRCEHAAGNRSGLHTAITRVQAVNRVLQVDLEPETEALIHTLLSGSAPVSGAKDRPL</sequence>
<name>A0ABW2JSJ7_9ACTN</name>
<reference evidence="5" key="1">
    <citation type="journal article" date="2019" name="Int. J. Syst. Evol. Microbiol.">
        <title>The Global Catalogue of Microorganisms (GCM) 10K type strain sequencing project: providing services to taxonomists for standard genome sequencing and annotation.</title>
        <authorList>
            <consortium name="The Broad Institute Genomics Platform"/>
            <consortium name="The Broad Institute Genome Sequencing Center for Infectious Disease"/>
            <person name="Wu L."/>
            <person name="Ma J."/>
        </authorList>
    </citation>
    <scope>NUCLEOTIDE SEQUENCE [LARGE SCALE GENOMIC DNA]</scope>
    <source>
        <strain evidence="5">SYNS20</strain>
    </source>
</reference>
<feature type="region of interest" description="Disordered" evidence="1">
    <location>
        <begin position="859"/>
        <end position="922"/>
    </location>
</feature>
<feature type="compositionally biased region" description="Low complexity" evidence="1">
    <location>
        <begin position="439"/>
        <end position="453"/>
    </location>
</feature>
<evidence type="ECO:0000256" key="1">
    <source>
        <dbReference type="SAM" id="MobiDB-lite"/>
    </source>
</evidence>
<evidence type="ECO:0000313" key="4">
    <source>
        <dbReference type="EMBL" id="MFC7308953.1"/>
    </source>
</evidence>
<dbReference type="InterPro" id="IPR005158">
    <property type="entry name" value="BTAD"/>
</dbReference>
<gene>
    <name evidence="4" type="ORF">ACFQVC_32695</name>
</gene>
<dbReference type="Gene3D" id="3.10.350.10">
    <property type="entry name" value="LysM domain"/>
    <property type="match status" value="2"/>
</dbReference>
<organism evidence="4 5">
    <name type="scientific">Streptomyces monticola</name>
    <dbReference type="NCBI Taxonomy" id="2666263"/>
    <lineage>
        <taxon>Bacteria</taxon>
        <taxon>Bacillati</taxon>
        <taxon>Actinomycetota</taxon>
        <taxon>Actinomycetes</taxon>
        <taxon>Kitasatosporales</taxon>
        <taxon>Streptomycetaceae</taxon>
        <taxon>Streptomyces</taxon>
    </lineage>
</organism>
<feature type="region of interest" description="Disordered" evidence="1">
    <location>
        <begin position="245"/>
        <end position="271"/>
    </location>
</feature>
<feature type="transmembrane region" description="Helical" evidence="2">
    <location>
        <begin position="21"/>
        <end position="47"/>
    </location>
</feature>
<keyword evidence="2" id="KW-0812">Transmembrane</keyword>
<dbReference type="PANTHER" id="PTHR34700">
    <property type="entry name" value="POTASSIUM BINDING PROTEIN KBP"/>
    <property type="match status" value="1"/>
</dbReference>
<feature type="compositionally biased region" description="Low complexity" evidence="1">
    <location>
        <begin position="897"/>
        <end position="916"/>
    </location>
</feature>
<feature type="compositionally biased region" description="Basic and acidic residues" evidence="1">
    <location>
        <begin position="881"/>
        <end position="891"/>
    </location>
</feature>
<feature type="domain" description="Bacterial transcriptional activator" evidence="3">
    <location>
        <begin position="1013"/>
        <end position="1154"/>
    </location>
</feature>
<evidence type="ECO:0000256" key="2">
    <source>
        <dbReference type="SAM" id="Phobius"/>
    </source>
</evidence>
<feature type="region of interest" description="Disordered" evidence="1">
    <location>
        <begin position="320"/>
        <end position="453"/>
    </location>
</feature>
<feature type="compositionally biased region" description="Low complexity" evidence="1">
    <location>
        <begin position="378"/>
        <end position="399"/>
    </location>
</feature>
<feature type="region of interest" description="Disordered" evidence="1">
    <location>
        <begin position="139"/>
        <end position="173"/>
    </location>
</feature>
<dbReference type="Proteomes" id="UP001596523">
    <property type="component" value="Unassembled WGS sequence"/>
</dbReference>
<dbReference type="InterPro" id="IPR036779">
    <property type="entry name" value="LysM_dom_sf"/>
</dbReference>
<proteinExistence type="predicted"/>
<dbReference type="SMART" id="SM01043">
    <property type="entry name" value="BTAD"/>
    <property type="match status" value="1"/>
</dbReference>
<keyword evidence="2" id="KW-1133">Transmembrane helix</keyword>
<feature type="compositionally biased region" description="Polar residues" evidence="1">
    <location>
        <begin position="154"/>
        <end position="173"/>
    </location>
</feature>
<comment type="caution">
    <text evidence="4">The sequence shown here is derived from an EMBL/GenBank/DDBJ whole genome shotgun (WGS) entry which is preliminary data.</text>
</comment>